<name>A0A1B6NTS5_9ZZZZ</name>
<reference evidence="1" key="1">
    <citation type="submission" date="2013-11" db="EMBL/GenBank/DDBJ databases">
        <title>Microbial diversity, functional groups and degradation webs in Northern and Southern Mediterranean and Red Sea marine crude oil polluted sites.</title>
        <authorList>
            <person name="Daffonchio D."/>
            <person name="Mapelli F."/>
            <person name="Ferrer M."/>
            <person name="Richter M."/>
            <person name="Cherif A."/>
            <person name="Malkawi H.I."/>
            <person name="Yakimov M.M."/>
            <person name="Abdel-Fattah Y.R."/>
            <person name="Blaghen M."/>
            <person name="Golyshin P.N."/>
            <person name="Kalogerakis N."/>
            <person name="Boon N."/>
            <person name="Magagnini M."/>
            <person name="Fava F."/>
        </authorList>
    </citation>
    <scope>NUCLEOTIDE SEQUENCE</scope>
</reference>
<feature type="non-terminal residue" evidence="1">
    <location>
        <position position="1"/>
    </location>
</feature>
<dbReference type="EMBL" id="AYSL01000976">
    <property type="protein sequence ID" value="KTF06721.1"/>
    <property type="molecule type" value="Genomic_DNA"/>
</dbReference>
<evidence type="ECO:0000313" key="1">
    <source>
        <dbReference type="EMBL" id="KTF06721.1"/>
    </source>
</evidence>
<dbReference type="AlphaFoldDB" id="A0A1B6NTS5"/>
<sequence>NGTMNCAIRCIGNLSVGTTANA</sequence>
<gene>
    <name evidence="1" type="ORF">MGSAQ_001784</name>
</gene>
<protein>
    <submittedName>
        <fullName evidence="1">Uncharacterized protein</fullName>
    </submittedName>
</protein>
<organism evidence="1">
    <name type="scientific">marine sediment metagenome</name>
    <dbReference type="NCBI Taxonomy" id="412755"/>
    <lineage>
        <taxon>unclassified sequences</taxon>
        <taxon>metagenomes</taxon>
        <taxon>ecological metagenomes</taxon>
    </lineage>
</organism>
<accession>A0A1B6NTS5</accession>
<proteinExistence type="predicted"/>
<comment type="caution">
    <text evidence="1">The sequence shown here is derived from an EMBL/GenBank/DDBJ whole genome shotgun (WGS) entry which is preliminary data.</text>
</comment>